<organism evidence="1 2">
    <name type="scientific">Streptomyces venezuelae</name>
    <dbReference type="NCBI Taxonomy" id="54571"/>
    <lineage>
        <taxon>Bacteria</taxon>
        <taxon>Bacillati</taxon>
        <taxon>Actinomycetota</taxon>
        <taxon>Actinomycetes</taxon>
        <taxon>Kitasatosporales</taxon>
        <taxon>Streptomycetaceae</taxon>
        <taxon>Streptomyces</taxon>
    </lineage>
</organism>
<reference evidence="1 2" key="1">
    <citation type="submission" date="2018-05" db="EMBL/GenBank/DDBJ databases">
        <title>Streptomyces venezuelae.</title>
        <authorList>
            <person name="Kim W."/>
            <person name="Lee N."/>
            <person name="Cho B.-K."/>
        </authorList>
    </citation>
    <scope>NUCLEOTIDE SEQUENCE [LARGE SCALE GENOMIC DNA]</scope>
    <source>
        <strain evidence="1 2">ATCC 21018</strain>
    </source>
</reference>
<sequence length="68" mass="6850">MALRTTTGGIGREPGMLIRIRVVRVVSVLGPSASGVDGFEVTAFSSGAVAAASVDGYWPVPYGGVPEG</sequence>
<protein>
    <submittedName>
        <fullName evidence="1">Uncharacterized protein</fullName>
    </submittedName>
</protein>
<proteinExistence type="predicted"/>
<name>A0A5P2DVG5_STRVZ</name>
<gene>
    <name evidence="1" type="ORF">DEJ51_21715</name>
</gene>
<evidence type="ECO:0000313" key="1">
    <source>
        <dbReference type="EMBL" id="QES59106.1"/>
    </source>
</evidence>
<evidence type="ECO:0000313" key="2">
    <source>
        <dbReference type="Proteomes" id="UP000324101"/>
    </source>
</evidence>
<dbReference type="AlphaFoldDB" id="A0A5P2DVG5"/>
<dbReference type="Proteomes" id="UP000324101">
    <property type="component" value="Chromosome"/>
</dbReference>
<accession>A0A5P2DVG5</accession>
<dbReference type="EMBL" id="CP029189">
    <property type="protein sequence ID" value="QES59106.1"/>
    <property type="molecule type" value="Genomic_DNA"/>
</dbReference>